<sequence>MDYQARRKLLIVNREQYGYHVDPYKYTVYLKKQFEITHLSWDYGLPKISQEGIEIKYISRSGNKLSRYLRFLGAVHKEIRNHSYDLIFLVYFMGCSIIRLLNASGVFNVDIRTATDSTNPLKNRFQDLVLLAECKTFKNVSIINENLSENMGFKRTHLLPLGGECFSTENKQKDGLYMLYVGTLENRNMITFVKGFHQFYLELLKKPTPKPIHFTIVGDGPGSELEEIKEYVRKNQLQEVISTEGYVHNDQLHHYFRKSNIGVSFIPITDYYQDQPPTKTYEYLLSGLAVIATATNENVKIVNDKNGVLIQDTVEAVKSGLQLLDQRLERYHPEEIRQQMRDHHWEKIVAENLRPYLISLIRAGKSFVTSVAKT</sequence>
<evidence type="ECO:0000256" key="2">
    <source>
        <dbReference type="ARBA" id="ARBA00022679"/>
    </source>
</evidence>
<dbReference type="Pfam" id="PF13692">
    <property type="entry name" value="Glyco_trans_1_4"/>
    <property type="match status" value="1"/>
</dbReference>
<protein>
    <submittedName>
        <fullName evidence="3">Glycosyl transferases group 1</fullName>
    </submittedName>
</protein>
<proteinExistence type="predicted"/>
<name>A0A1M7IMA1_9BACT</name>
<organism evidence="3 4">
    <name type="scientific">Cyclobacterium lianum</name>
    <dbReference type="NCBI Taxonomy" id="388280"/>
    <lineage>
        <taxon>Bacteria</taxon>
        <taxon>Pseudomonadati</taxon>
        <taxon>Bacteroidota</taxon>
        <taxon>Cytophagia</taxon>
        <taxon>Cytophagales</taxon>
        <taxon>Cyclobacteriaceae</taxon>
        <taxon>Cyclobacterium</taxon>
    </lineage>
</organism>
<dbReference type="STRING" id="388280.SAMN04488057_101393"/>
<dbReference type="Proteomes" id="UP000184513">
    <property type="component" value="Unassembled WGS sequence"/>
</dbReference>
<evidence type="ECO:0000256" key="1">
    <source>
        <dbReference type="ARBA" id="ARBA00022676"/>
    </source>
</evidence>
<dbReference type="SUPFAM" id="SSF53756">
    <property type="entry name" value="UDP-Glycosyltransferase/glycogen phosphorylase"/>
    <property type="match status" value="1"/>
</dbReference>
<keyword evidence="2 3" id="KW-0808">Transferase</keyword>
<evidence type="ECO:0000313" key="3">
    <source>
        <dbReference type="EMBL" id="SHM41946.1"/>
    </source>
</evidence>
<dbReference type="PANTHER" id="PTHR12526">
    <property type="entry name" value="GLYCOSYLTRANSFERASE"/>
    <property type="match status" value="1"/>
</dbReference>
<reference evidence="3 4" key="1">
    <citation type="submission" date="2016-11" db="EMBL/GenBank/DDBJ databases">
        <authorList>
            <person name="Jaros S."/>
            <person name="Januszkiewicz K."/>
            <person name="Wedrychowicz H."/>
        </authorList>
    </citation>
    <scope>NUCLEOTIDE SEQUENCE [LARGE SCALE GENOMIC DNA]</scope>
    <source>
        <strain evidence="3 4">CGMCC 1.6102</strain>
    </source>
</reference>
<dbReference type="OrthoDB" id="1099934at2"/>
<dbReference type="RefSeq" id="WP_073090917.1">
    <property type="nucleotide sequence ID" value="NZ_FRCY01000001.1"/>
</dbReference>
<evidence type="ECO:0000313" key="4">
    <source>
        <dbReference type="Proteomes" id="UP000184513"/>
    </source>
</evidence>
<dbReference type="EMBL" id="FRCY01000001">
    <property type="protein sequence ID" value="SHM41946.1"/>
    <property type="molecule type" value="Genomic_DNA"/>
</dbReference>
<dbReference type="GO" id="GO:0016757">
    <property type="term" value="F:glycosyltransferase activity"/>
    <property type="evidence" value="ECO:0007669"/>
    <property type="project" value="UniProtKB-KW"/>
</dbReference>
<gene>
    <name evidence="3" type="ORF">SAMN04488057_101393</name>
</gene>
<dbReference type="Gene3D" id="3.40.50.2000">
    <property type="entry name" value="Glycogen Phosphorylase B"/>
    <property type="match status" value="1"/>
</dbReference>
<dbReference type="AlphaFoldDB" id="A0A1M7IMA1"/>
<keyword evidence="1" id="KW-0328">Glycosyltransferase</keyword>
<dbReference type="PANTHER" id="PTHR12526:SF629">
    <property type="entry name" value="TEICHURONIC ACID BIOSYNTHESIS GLYCOSYLTRANSFERASE TUAH-RELATED"/>
    <property type="match status" value="1"/>
</dbReference>
<accession>A0A1M7IMA1</accession>
<keyword evidence="4" id="KW-1185">Reference proteome</keyword>